<dbReference type="InterPro" id="IPR011701">
    <property type="entry name" value="MFS"/>
</dbReference>
<dbReference type="InterPro" id="IPR036259">
    <property type="entry name" value="MFS_trans_sf"/>
</dbReference>
<keyword evidence="2" id="KW-0813">Transport</keyword>
<dbReference type="Gene3D" id="1.20.1250.20">
    <property type="entry name" value="MFS general substrate transporter like domains"/>
    <property type="match status" value="1"/>
</dbReference>
<evidence type="ECO:0000313" key="9">
    <source>
        <dbReference type="EMBL" id="OGD24809.1"/>
    </source>
</evidence>
<evidence type="ECO:0000256" key="1">
    <source>
        <dbReference type="ARBA" id="ARBA00004651"/>
    </source>
</evidence>
<dbReference type="GO" id="GO:0005886">
    <property type="term" value="C:plasma membrane"/>
    <property type="evidence" value="ECO:0007669"/>
    <property type="project" value="UniProtKB-SubCell"/>
</dbReference>
<keyword evidence="6 7" id="KW-0472">Membrane</keyword>
<reference evidence="9 10" key="1">
    <citation type="journal article" date="2016" name="Nat. Commun.">
        <title>Thousands of microbial genomes shed light on interconnected biogeochemical processes in an aquifer system.</title>
        <authorList>
            <person name="Anantharaman K."/>
            <person name="Brown C.T."/>
            <person name="Hug L.A."/>
            <person name="Sharon I."/>
            <person name="Castelle C.J."/>
            <person name="Probst A.J."/>
            <person name="Thomas B.C."/>
            <person name="Singh A."/>
            <person name="Wilkins M.J."/>
            <person name="Karaoz U."/>
            <person name="Brodie E.L."/>
            <person name="Williams K.H."/>
            <person name="Hubbard S.S."/>
            <person name="Banfield J.F."/>
        </authorList>
    </citation>
    <scope>NUCLEOTIDE SEQUENCE [LARGE SCALE GENOMIC DNA]</scope>
</reference>
<feature type="transmembrane region" description="Helical" evidence="7">
    <location>
        <begin position="39"/>
        <end position="57"/>
    </location>
</feature>
<evidence type="ECO:0000256" key="7">
    <source>
        <dbReference type="SAM" id="Phobius"/>
    </source>
</evidence>
<feature type="transmembrane region" description="Helical" evidence="7">
    <location>
        <begin position="12"/>
        <end position="33"/>
    </location>
</feature>
<proteinExistence type="predicted"/>
<evidence type="ECO:0000256" key="6">
    <source>
        <dbReference type="ARBA" id="ARBA00023136"/>
    </source>
</evidence>
<dbReference type="PANTHER" id="PTHR23517">
    <property type="entry name" value="RESISTANCE PROTEIN MDTM, PUTATIVE-RELATED-RELATED"/>
    <property type="match status" value="1"/>
</dbReference>
<dbReference type="EMBL" id="MEYK01000032">
    <property type="protein sequence ID" value="OGD24809.1"/>
    <property type="molecule type" value="Genomic_DNA"/>
</dbReference>
<feature type="domain" description="Major facilitator superfamily (MFS) profile" evidence="8">
    <location>
        <begin position="9"/>
        <end position="204"/>
    </location>
</feature>
<accession>A0A1F5B2G4</accession>
<comment type="caution">
    <text evidence="9">The sequence shown here is derived from an EMBL/GenBank/DDBJ whole genome shotgun (WGS) entry which is preliminary data.</text>
</comment>
<sequence>MFAIFINKVIRVLVMGDIMFFSAFGLIGPIFAIFVTQQIVGATIATAGFAATINLLTRALAQMPVARYIDRHKGEKDDFLFMVAGSVLISIVPFIYLFVETPVHLYIAQIILGIGGALANPGWYAIFTRHIDKEKEGTEWTLENVGVGLAAAGAAAIGGILAERLGFQNLFLIVGVLSLVGLIIQISLYSTVIELDHGGNSEKE</sequence>
<comment type="subcellular location">
    <subcellularLocation>
        <location evidence="1">Cell membrane</location>
        <topology evidence="1">Multi-pass membrane protein</topology>
    </subcellularLocation>
</comment>
<evidence type="ECO:0000256" key="2">
    <source>
        <dbReference type="ARBA" id="ARBA00022448"/>
    </source>
</evidence>
<keyword evidence="3" id="KW-1003">Cell membrane</keyword>
<dbReference type="InterPro" id="IPR020846">
    <property type="entry name" value="MFS_dom"/>
</dbReference>
<dbReference type="InterPro" id="IPR050171">
    <property type="entry name" value="MFS_Transporters"/>
</dbReference>
<dbReference type="AlphaFoldDB" id="A0A1F5B2G4"/>
<name>A0A1F5B2G4_9BACT</name>
<evidence type="ECO:0000256" key="3">
    <source>
        <dbReference type="ARBA" id="ARBA00022475"/>
    </source>
</evidence>
<evidence type="ECO:0000256" key="4">
    <source>
        <dbReference type="ARBA" id="ARBA00022692"/>
    </source>
</evidence>
<evidence type="ECO:0000256" key="5">
    <source>
        <dbReference type="ARBA" id="ARBA00022989"/>
    </source>
</evidence>
<feature type="transmembrane region" description="Helical" evidence="7">
    <location>
        <begin position="140"/>
        <end position="161"/>
    </location>
</feature>
<feature type="transmembrane region" description="Helical" evidence="7">
    <location>
        <begin position="105"/>
        <end position="128"/>
    </location>
</feature>
<evidence type="ECO:0000259" key="8">
    <source>
        <dbReference type="PROSITE" id="PS50850"/>
    </source>
</evidence>
<keyword evidence="4 7" id="KW-0812">Transmembrane</keyword>
<dbReference type="Pfam" id="PF07690">
    <property type="entry name" value="MFS_1"/>
    <property type="match status" value="1"/>
</dbReference>
<organism evidence="9 10">
    <name type="scientific">Candidatus Azambacteria bacterium RIFCSPHIGHO2_01_FULL_40_24</name>
    <dbReference type="NCBI Taxonomy" id="1797301"/>
    <lineage>
        <taxon>Bacteria</taxon>
        <taxon>Candidatus Azamiibacteriota</taxon>
    </lineage>
</organism>
<dbReference type="PROSITE" id="PS50850">
    <property type="entry name" value="MFS"/>
    <property type="match status" value="1"/>
</dbReference>
<keyword evidence="5 7" id="KW-1133">Transmembrane helix</keyword>
<dbReference type="GO" id="GO:0022857">
    <property type="term" value="F:transmembrane transporter activity"/>
    <property type="evidence" value="ECO:0007669"/>
    <property type="project" value="InterPro"/>
</dbReference>
<feature type="transmembrane region" description="Helical" evidence="7">
    <location>
        <begin position="167"/>
        <end position="189"/>
    </location>
</feature>
<dbReference type="Proteomes" id="UP000176431">
    <property type="component" value="Unassembled WGS sequence"/>
</dbReference>
<dbReference type="SUPFAM" id="SSF103473">
    <property type="entry name" value="MFS general substrate transporter"/>
    <property type="match status" value="1"/>
</dbReference>
<gene>
    <name evidence="9" type="ORF">A2819_01020</name>
</gene>
<protein>
    <recommendedName>
        <fullName evidence="8">Major facilitator superfamily (MFS) profile domain-containing protein</fullName>
    </recommendedName>
</protein>
<evidence type="ECO:0000313" key="10">
    <source>
        <dbReference type="Proteomes" id="UP000176431"/>
    </source>
</evidence>
<feature type="transmembrane region" description="Helical" evidence="7">
    <location>
        <begin position="78"/>
        <end position="99"/>
    </location>
</feature>